<reference evidence="2" key="1">
    <citation type="submission" date="2021-01" db="EMBL/GenBank/DDBJ databases">
        <authorList>
            <person name="Corre E."/>
            <person name="Pelletier E."/>
            <person name="Niang G."/>
            <person name="Scheremetjew M."/>
            <person name="Finn R."/>
            <person name="Kale V."/>
            <person name="Holt S."/>
            <person name="Cochrane G."/>
            <person name="Meng A."/>
            <person name="Brown T."/>
            <person name="Cohen L."/>
        </authorList>
    </citation>
    <scope>NUCLEOTIDE SEQUENCE</scope>
    <source>
        <strain evidence="2">UTEX LB 985</strain>
    </source>
</reference>
<gene>
    <name evidence="2" type="ORF">CBRE1094_LOCUS5288</name>
</gene>
<proteinExistence type="predicted"/>
<protein>
    <submittedName>
        <fullName evidence="2">Uncharacterized protein</fullName>
    </submittedName>
</protein>
<organism evidence="2">
    <name type="scientific">Haptolina brevifila</name>
    <dbReference type="NCBI Taxonomy" id="156173"/>
    <lineage>
        <taxon>Eukaryota</taxon>
        <taxon>Haptista</taxon>
        <taxon>Haptophyta</taxon>
        <taxon>Prymnesiophyceae</taxon>
        <taxon>Prymnesiales</taxon>
        <taxon>Prymnesiaceae</taxon>
        <taxon>Haptolina</taxon>
    </lineage>
</organism>
<sequence>MHPHIDSLSIPSRCALHATESMQTELREAGLECLTDEALAKGDTKAPICAIAEELYSRLHECGFDVQSETVTQMLCKMVELAPTFCAISDAFVKVAPLLKDASPDARKAFLDSFACHFYACKRDTTVRGLWAAEEMNNIDILMSFSRPFDQVVCDLQGEVHGAAGPSAMVVDASAASESDGDGTNEEREGEPAQPEAATDLVESSVVAVPPPLATASAGPSRGGNPMKNYADIRRRHPVTWNQEESEGGGARFTGFCNAVYRVAVHGTVIDGEVVKTDAATFGPYTVMKAHKGKTVEKTIYDTKANQERNYFDPKRNARRKKILDLYATDPERFDAEPANQPGAASGSALPLTGPSSELTLAEQQDANTEASISFFAVGDVWLARALNVLAATFLVAVADGVDGDMKQRAMAVITRLSDEEKIRTVTKAQLSSFEDRLRLSRLRVNVTDIGVMDEVLAALQHQDAARIRELMGQVKQMEKPAFKRIRSRAKDIFKNTATLFATLYAPAAQRLDLGSLDTCIYPSLNIAWYDKSFARNAAIARASESAPEAHRMLKEALVAAMPSLQEKIEAHTVSDEPPCDAKCVLYAWLHEHGCTRQPASNVPASVIDCDKNQFWISAERYPEFQRKYAECIQLQASLRDAMEPGTPLICLSQRCTERFPFFLEGTIDPAKQEEVVRALHDAVVKSFDFETSEFFVSQSRSGFRGYNNIRIHSLKEQFFDREKAAKLESLLRGIVNDRQMLHPPMLCSERAQVCATCKGTKKQCPKCVYGPFAVCTGCQPNSDWTSPDELLQTTCVFVNGELDQVKTDAQRATDFSRAVEQTSIWSRHTESQPVVQQGDQSPEWELDKEGTKRLVRRQPYERLDNNSEKVKHMTAAIREKHPKWKNVEPREVLFFPRTGEYIFKGEGEGASWCKNLGGAHENCSVYWRFSARGGGKSHQECFSNDARVQLVSSCKCTDYRGFLSGLRKEQVHSLWPKDIRRRPVQGAQSSSKKPKSAAEPAPSGQLVVFCEQLIEAHPDAEEHLADVEMALLPNGQVKLTLPLSSDEKLYDPDGTLQMDVAQDVEAVWSEIGKHIVRQHWRHFAHLFCRQMEESREMSHADWEAVRESLLKATQLEHPFSDLNFTRDFRTIRLMASSGHFVNLSSFHIVDGDLSSKEREELRSYIDRDTRNWPRLTELFFVDGLGRRQPLPLTSRTCDAAIA</sequence>
<feature type="region of interest" description="Disordered" evidence="1">
    <location>
        <begin position="978"/>
        <end position="1003"/>
    </location>
</feature>
<dbReference type="AlphaFoldDB" id="A0A7S2FSJ8"/>
<feature type="region of interest" description="Disordered" evidence="1">
    <location>
        <begin position="211"/>
        <end position="230"/>
    </location>
</feature>
<evidence type="ECO:0000313" key="2">
    <source>
        <dbReference type="EMBL" id="CAD9411364.1"/>
    </source>
</evidence>
<name>A0A7S2FSJ8_9EUKA</name>
<dbReference type="EMBL" id="HBGU01009588">
    <property type="protein sequence ID" value="CAD9411364.1"/>
    <property type="molecule type" value="Transcribed_RNA"/>
</dbReference>
<evidence type="ECO:0000256" key="1">
    <source>
        <dbReference type="SAM" id="MobiDB-lite"/>
    </source>
</evidence>
<feature type="region of interest" description="Disordered" evidence="1">
    <location>
        <begin position="174"/>
        <end position="200"/>
    </location>
</feature>
<accession>A0A7S2FSJ8</accession>